<dbReference type="SUPFAM" id="SSF47095">
    <property type="entry name" value="HMG-box"/>
    <property type="match status" value="1"/>
</dbReference>
<dbReference type="GO" id="GO:0031491">
    <property type="term" value="F:nucleosome binding"/>
    <property type="evidence" value="ECO:0007669"/>
    <property type="project" value="TreeGrafter"/>
</dbReference>
<dbReference type="CDD" id="cd13230">
    <property type="entry name" value="PH1_SSRP1-like"/>
    <property type="match status" value="1"/>
</dbReference>
<keyword evidence="6 13" id="KW-0227">DNA damage</keyword>
<dbReference type="Pfam" id="PF21103">
    <property type="entry name" value="PH1_SSRP1-like"/>
    <property type="match status" value="1"/>
</dbReference>
<evidence type="ECO:0000256" key="14">
    <source>
        <dbReference type="SAM" id="MobiDB-lite"/>
    </source>
</evidence>
<feature type="region of interest" description="Disordered" evidence="14">
    <location>
        <begin position="627"/>
        <end position="719"/>
    </location>
</feature>
<feature type="region of interest" description="Disordered" evidence="14">
    <location>
        <begin position="430"/>
        <end position="568"/>
    </location>
</feature>
<dbReference type="InterPro" id="IPR036910">
    <property type="entry name" value="HMG_box_dom_sf"/>
</dbReference>
<dbReference type="OrthoDB" id="498543at2759"/>
<dbReference type="FunFam" id="2.30.29.30:FF:000119">
    <property type="entry name" value="FACT complex subunit SSRP1"/>
    <property type="match status" value="1"/>
</dbReference>
<dbReference type="FunFam" id="2.30.29.30:FF:000098">
    <property type="entry name" value="Fact complex subunit ssrp1"/>
    <property type="match status" value="1"/>
</dbReference>
<dbReference type="GO" id="GO:0005730">
    <property type="term" value="C:nucleolus"/>
    <property type="evidence" value="ECO:0007669"/>
    <property type="project" value="UniProtKB-SubCell"/>
</dbReference>
<evidence type="ECO:0000256" key="6">
    <source>
        <dbReference type="ARBA" id="ARBA00022763"/>
    </source>
</evidence>
<evidence type="ECO:0000256" key="4">
    <source>
        <dbReference type="ARBA" id="ARBA00022454"/>
    </source>
</evidence>
<keyword evidence="5 13" id="KW-0235">DNA replication</keyword>
<dbReference type="HOGENOM" id="CLU_017374_2_1_1"/>
<evidence type="ECO:0000256" key="9">
    <source>
        <dbReference type="ARBA" id="ARBA00023163"/>
    </source>
</evidence>
<dbReference type="OMA" id="QVVTKIF"/>
<dbReference type="InterPro" id="IPR013719">
    <property type="entry name" value="RTT106/SPT16-like_middle_dom"/>
</dbReference>
<keyword evidence="17" id="KW-1185">Reference proteome</keyword>
<evidence type="ECO:0000256" key="10">
    <source>
        <dbReference type="ARBA" id="ARBA00023204"/>
    </source>
</evidence>
<gene>
    <name evidence="16" type="primary">107368458</name>
</gene>
<dbReference type="eggNOG" id="KOG0526">
    <property type="taxonomic scope" value="Eukaryota"/>
</dbReference>
<reference evidence="16" key="2">
    <citation type="submission" date="2015-06" db="UniProtKB">
        <authorList>
            <consortium name="EnsemblMetazoa"/>
        </authorList>
    </citation>
    <scope>IDENTIFICATION</scope>
</reference>
<evidence type="ECO:0000256" key="3">
    <source>
        <dbReference type="ARBA" id="ARBA00016104"/>
    </source>
</evidence>
<keyword evidence="8 12" id="KW-0238">DNA-binding</keyword>
<evidence type="ECO:0000256" key="12">
    <source>
        <dbReference type="PROSITE-ProRule" id="PRU00267"/>
    </source>
</evidence>
<evidence type="ECO:0000313" key="17">
    <source>
        <dbReference type="Proteomes" id="UP000015104"/>
    </source>
</evidence>
<dbReference type="Pfam" id="PF00505">
    <property type="entry name" value="HMG_box"/>
    <property type="match status" value="1"/>
</dbReference>
<comment type="subcellular location">
    <subcellularLocation>
        <location evidence="1">Nucleus</location>
        <location evidence="1">Nucleolus</location>
    </subcellularLocation>
    <subcellularLocation>
        <location evidence="13">Nucleus</location>
    </subcellularLocation>
    <subcellularLocation>
        <location evidence="13">Chromosome</location>
    </subcellularLocation>
</comment>
<proteinExistence type="inferred from homology"/>
<dbReference type="Gene3D" id="2.30.29.220">
    <property type="entry name" value="Structure-specific recognition protein (SSRP1)"/>
    <property type="match status" value="1"/>
</dbReference>
<keyword evidence="7 13" id="KW-0805">Transcription regulation</keyword>
<feature type="compositionally biased region" description="Basic and acidic residues" evidence="14">
    <location>
        <begin position="514"/>
        <end position="535"/>
    </location>
</feature>
<dbReference type="PANTHER" id="PTHR45849">
    <property type="entry name" value="FACT COMPLEX SUBUNIT SSRP1"/>
    <property type="match status" value="1"/>
</dbReference>
<dbReference type="SMART" id="SM00398">
    <property type="entry name" value="HMG"/>
    <property type="match status" value="1"/>
</dbReference>
<keyword evidence="4 13" id="KW-0158">Chromosome</keyword>
<dbReference type="EMBL" id="CAEY01000461">
    <property type="status" value="NOT_ANNOTATED_CDS"/>
    <property type="molecule type" value="Genomic_DNA"/>
</dbReference>
<comment type="function">
    <text evidence="13">Component of the FACT complex, a general chromatin factor that acts to reorganize nucleosomes. The FACT complex is involved in multiple processes that require DNA as a template such as mRNA elongation, DNA replication and DNA repair. During transcription elongation the FACT complex acts as a histone chaperone that both destabilizes and restores nucleosomal structure. It facilitates the passage of RNA polymerase II and transcription by promoting the dissociation of one histone H2A-H2B dimer from the nucleosome, then subsequently promotes the reestablishment of the nucleosome following the passage of RNA polymerase II.</text>
</comment>
<dbReference type="InterPro" id="IPR050454">
    <property type="entry name" value="RTT106/SSRP1_HistChap/FACT"/>
</dbReference>
<dbReference type="InterPro" id="IPR009071">
    <property type="entry name" value="HMG_box_dom"/>
</dbReference>
<feature type="domain" description="HMG box" evidence="15">
    <location>
        <begin position="560"/>
        <end position="627"/>
    </location>
</feature>
<dbReference type="InterPro" id="IPR011993">
    <property type="entry name" value="PH-like_dom_sf"/>
</dbReference>
<dbReference type="Pfam" id="PF03531">
    <property type="entry name" value="SSrecog"/>
    <property type="match status" value="1"/>
</dbReference>
<dbReference type="InterPro" id="IPR038167">
    <property type="entry name" value="SSRP1_sf"/>
</dbReference>
<dbReference type="Pfam" id="PF17292">
    <property type="entry name" value="POB3_N"/>
    <property type="match status" value="1"/>
</dbReference>
<protein>
    <recommendedName>
        <fullName evidence="3 13">FACT complex subunit SSRP1</fullName>
    </recommendedName>
</protein>
<dbReference type="InterPro" id="IPR000969">
    <property type="entry name" value="SSRP1/POB3"/>
</dbReference>
<evidence type="ECO:0000256" key="5">
    <source>
        <dbReference type="ARBA" id="ARBA00022705"/>
    </source>
</evidence>
<dbReference type="EnsemblMetazoa" id="tetur01g10640.1">
    <property type="protein sequence ID" value="tetur01g10640.1"/>
    <property type="gene ID" value="tetur01g10640"/>
</dbReference>
<organism evidence="16 17">
    <name type="scientific">Tetranychus urticae</name>
    <name type="common">Two-spotted spider mite</name>
    <dbReference type="NCBI Taxonomy" id="32264"/>
    <lineage>
        <taxon>Eukaryota</taxon>
        <taxon>Metazoa</taxon>
        <taxon>Ecdysozoa</taxon>
        <taxon>Arthropoda</taxon>
        <taxon>Chelicerata</taxon>
        <taxon>Arachnida</taxon>
        <taxon>Acari</taxon>
        <taxon>Acariformes</taxon>
        <taxon>Trombidiformes</taxon>
        <taxon>Prostigmata</taxon>
        <taxon>Eleutherengona</taxon>
        <taxon>Raphignathae</taxon>
        <taxon>Tetranychoidea</taxon>
        <taxon>Tetranychidae</taxon>
        <taxon>Tetranychus</taxon>
    </lineage>
</organism>
<dbReference type="KEGG" id="tut:107368458"/>
<evidence type="ECO:0000256" key="13">
    <source>
        <dbReference type="RuleBase" id="RU364013"/>
    </source>
</evidence>
<dbReference type="STRING" id="32264.T1JSI6"/>
<keyword evidence="9 13" id="KW-0804">Transcription</keyword>
<dbReference type="GO" id="GO:0006260">
    <property type="term" value="P:DNA replication"/>
    <property type="evidence" value="ECO:0007669"/>
    <property type="project" value="UniProtKB-KW"/>
</dbReference>
<dbReference type="Pfam" id="PF08512">
    <property type="entry name" value="Rttp106-like_middle"/>
    <property type="match status" value="1"/>
</dbReference>
<sequence length="719" mass="80697">MDDALEYNDIYKEDRGAMNIGRMKIVNQSIIFKSHKTGKVEHFPKGDVSEIDWQRLPSNYSLRVVLNNGSLFRFMGFQENDYEKLKKSIDQHLDLDLSPKELCLKGWNWGTANFKGTVLSFDIDEKSAFEIPLNYVSHCTSTKNEVTLEFHQNDAAAVSLMELRFHLPSQADTMDDRVQAFTDAVLSKANIIQATGDAIVTFTELQCLTPRGRYDIKIFPTFIQLHGKTFDYKIPLTTVLRLFRLPHKDGRQIFFVFSLDPPIKQGQTRYHFLILLFNKDDETSVELSMTDRELKEKYEGKLEKDMSGPTYDVLGQIMKVLVQRKITNPGITGVGANNPAIACSHRAGAGLLYPLERGFIYIHKPPVHIRFDEIASINFARSGGSTRSFDFEVETKSGVVHTFSSIEKEEYSKLYDFVTNKKLRVKNTATEQTKQTVEDDLIDSDEEGEPDAYLARVKHEGKVREEEGDSDESDESFNPEADGSGSEGDVAEEFDSNASESSSSEGDSDASSGAERRKKEKKAEKEKKKEKEKAKKASKSKSKEKRTEKKSKKDKDSDRPKKPMTAYFLWLNENRERLKKEHPGLSLTELTKKAAEIWRTNVGDKSKWEKQSQEAKKKYEVDMAAYKASGGGSGAGESSKSKSKPSSKSKSSKPDSAKKKNVSPVKSGSFKSKEYISEDDSSSDEDRKPKISKKGGSPSASGSDEEMKSLSSGSASDSD</sequence>
<comment type="similarity">
    <text evidence="2 13">Belongs to the SSRP1 family.</text>
</comment>
<evidence type="ECO:0000256" key="11">
    <source>
        <dbReference type="ARBA" id="ARBA00023242"/>
    </source>
</evidence>
<evidence type="ECO:0000256" key="2">
    <source>
        <dbReference type="ARBA" id="ARBA00010060"/>
    </source>
</evidence>
<dbReference type="FunFam" id="2.30.29.220:FF:000001">
    <property type="entry name" value="FACT complex subunit SSRP1"/>
    <property type="match status" value="1"/>
</dbReference>
<name>T1JSI6_TETUR</name>
<dbReference type="PROSITE" id="PS50118">
    <property type="entry name" value="HMG_BOX_2"/>
    <property type="match status" value="1"/>
</dbReference>
<dbReference type="GO" id="GO:0042393">
    <property type="term" value="F:histone binding"/>
    <property type="evidence" value="ECO:0007669"/>
    <property type="project" value="TreeGrafter"/>
</dbReference>
<dbReference type="Gene3D" id="2.30.29.30">
    <property type="entry name" value="Pleckstrin-homology domain (PH domain)/Phosphotyrosine-binding domain (PTB)"/>
    <property type="match status" value="2"/>
</dbReference>
<evidence type="ECO:0000256" key="1">
    <source>
        <dbReference type="ARBA" id="ARBA00004604"/>
    </source>
</evidence>
<evidence type="ECO:0000256" key="7">
    <source>
        <dbReference type="ARBA" id="ARBA00023015"/>
    </source>
</evidence>
<dbReference type="InterPro" id="IPR048993">
    <property type="entry name" value="SSRP1-like_PH1"/>
</dbReference>
<reference evidence="17" key="1">
    <citation type="submission" date="2011-08" db="EMBL/GenBank/DDBJ databases">
        <authorList>
            <person name="Rombauts S."/>
        </authorList>
    </citation>
    <scope>NUCLEOTIDE SEQUENCE</scope>
    <source>
        <strain evidence="17">London</strain>
    </source>
</reference>
<dbReference type="Proteomes" id="UP000015104">
    <property type="component" value="Unassembled WGS sequence"/>
</dbReference>
<evidence type="ECO:0000313" key="16">
    <source>
        <dbReference type="EnsemblMetazoa" id="tetur01g10640.1"/>
    </source>
</evidence>
<evidence type="ECO:0000259" key="15">
    <source>
        <dbReference type="PROSITE" id="PS50118"/>
    </source>
</evidence>
<dbReference type="GO" id="GO:0006281">
    <property type="term" value="P:DNA repair"/>
    <property type="evidence" value="ECO:0007669"/>
    <property type="project" value="UniProtKB-KW"/>
</dbReference>
<dbReference type="PANTHER" id="PTHR45849:SF1">
    <property type="entry name" value="FACT COMPLEX SUBUNIT SSRP1"/>
    <property type="match status" value="1"/>
</dbReference>
<dbReference type="InterPro" id="IPR024954">
    <property type="entry name" value="SSRP1_DD"/>
</dbReference>
<dbReference type="Gene3D" id="1.10.30.10">
    <property type="entry name" value="High mobility group box domain"/>
    <property type="match status" value="1"/>
</dbReference>
<evidence type="ECO:0000256" key="8">
    <source>
        <dbReference type="ARBA" id="ARBA00023125"/>
    </source>
</evidence>
<feature type="DNA-binding region" description="HMG box" evidence="12">
    <location>
        <begin position="560"/>
        <end position="627"/>
    </location>
</feature>
<keyword evidence="10 13" id="KW-0234">DNA repair</keyword>
<feature type="compositionally biased region" description="Low complexity" evidence="14">
    <location>
        <begin position="709"/>
        <end position="719"/>
    </location>
</feature>
<dbReference type="SMART" id="SM01287">
    <property type="entry name" value="Rtt106"/>
    <property type="match status" value="1"/>
</dbReference>
<dbReference type="InterPro" id="IPR035417">
    <property type="entry name" value="SSRP1/POB3_N"/>
</dbReference>
<dbReference type="GO" id="GO:0035101">
    <property type="term" value="C:FACT complex"/>
    <property type="evidence" value="ECO:0007669"/>
    <property type="project" value="TreeGrafter"/>
</dbReference>
<dbReference type="GO" id="GO:1902275">
    <property type="term" value="P:regulation of chromatin organization"/>
    <property type="evidence" value="ECO:0007669"/>
    <property type="project" value="TreeGrafter"/>
</dbReference>
<dbReference type="GO" id="GO:0003677">
    <property type="term" value="F:DNA binding"/>
    <property type="evidence" value="ECO:0007669"/>
    <property type="project" value="UniProtKB-UniRule"/>
</dbReference>
<dbReference type="CDD" id="cd21994">
    <property type="entry name" value="HMG-box_SSRP1-like"/>
    <property type="match status" value="1"/>
</dbReference>
<keyword evidence="11 12" id="KW-0539">Nucleus</keyword>
<feature type="compositionally biased region" description="Basic and acidic residues" evidence="14">
    <location>
        <begin position="545"/>
        <end position="561"/>
    </location>
</feature>
<dbReference type="AlphaFoldDB" id="T1JSI6"/>
<dbReference type="PRINTS" id="PR00887">
    <property type="entry name" value="SSRCOGNITION"/>
</dbReference>
<dbReference type="CDD" id="cd13231">
    <property type="entry name" value="PH2_SSRP1-like"/>
    <property type="match status" value="1"/>
</dbReference>
<dbReference type="Gene3D" id="2.30.29.150">
    <property type="match status" value="1"/>
</dbReference>
<dbReference type="SUPFAM" id="SSF50729">
    <property type="entry name" value="PH domain-like"/>
    <property type="match status" value="1"/>
</dbReference>
<feature type="compositionally biased region" description="Acidic residues" evidence="14">
    <location>
        <begin position="466"/>
        <end position="477"/>
    </location>
</feature>
<feature type="compositionally biased region" description="Acidic residues" evidence="14">
    <location>
        <begin position="438"/>
        <end position="450"/>
    </location>
</feature>
<accession>T1JSI6</accession>
<feature type="compositionally biased region" description="Low complexity" evidence="14">
    <location>
        <begin position="496"/>
        <end position="513"/>
    </location>
</feature>
<feature type="compositionally biased region" description="Basic residues" evidence="14">
    <location>
        <begin position="641"/>
        <end position="651"/>
    </location>
</feature>
<dbReference type="FunFam" id="2.30.29.150:FF:000001">
    <property type="entry name" value="Fact complex subunit ssrp1"/>
    <property type="match status" value="1"/>
</dbReference>